<dbReference type="EC" id="5.6.2.4" evidence="8"/>
<reference evidence="12 13" key="1">
    <citation type="submission" date="2016-10" db="EMBL/GenBank/DDBJ databases">
        <authorList>
            <person name="de Groot N.N."/>
        </authorList>
    </citation>
    <scope>NUCLEOTIDE SEQUENCE [LARGE SCALE GENOMIC DNA]</scope>
    <source>
        <strain evidence="12 13">47C3B</strain>
    </source>
</reference>
<comment type="catalytic activity">
    <reaction evidence="7">
        <text>Couples ATP hydrolysis with the unwinding of duplex DNA by translocating in the 3'-5' direction.</text>
        <dbReference type="EC" id="5.6.2.4"/>
    </reaction>
</comment>
<evidence type="ECO:0000313" key="13">
    <source>
        <dbReference type="Proteomes" id="UP000199072"/>
    </source>
</evidence>
<dbReference type="PROSITE" id="PS51198">
    <property type="entry name" value="UVRD_HELICASE_ATP_BIND"/>
    <property type="match status" value="1"/>
</dbReference>
<organism evidence="12 13">
    <name type="scientific">Mucilaginibacter pineti</name>
    <dbReference type="NCBI Taxonomy" id="1391627"/>
    <lineage>
        <taxon>Bacteria</taxon>
        <taxon>Pseudomonadati</taxon>
        <taxon>Bacteroidota</taxon>
        <taxon>Sphingobacteriia</taxon>
        <taxon>Sphingobacteriales</taxon>
        <taxon>Sphingobacteriaceae</taxon>
        <taxon>Mucilaginibacter</taxon>
    </lineage>
</organism>
<keyword evidence="6" id="KW-0413">Isomerase</keyword>
<dbReference type="InterPro" id="IPR013986">
    <property type="entry name" value="DExx_box_DNA_helicase_dom_sf"/>
</dbReference>
<evidence type="ECO:0000256" key="9">
    <source>
        <dbReference type="ARBA" id="ARBA00048988"/>
    </source>
</evidence>
<name>A0A1G7IMC2_9SPHI</name>
<dbReference type="InterPro" id="IPR027417">
    <property type="entry name" value="P-loop_NTPase"/>
</dbReference>
<keyword evidence="4 10" id="KW-0347">Helicase</keyword>
<dbReference type="GO" id="GO:0005524">
    <property type="term" value="F:ATP binding"/>
    <property type="evidence" value="ECO:0007669"/>
    <property type="project" value="UniProtKB-UniRule"/>
</dbReference>
<dbReference type="GO" id="GO:0003677">
    <property type="term" value="F:DNA binding"/>
    <property type="evidence" value="ECO:0007669"/>
    <property type="project" value="InterPro"/>
</dbReference>
<dbReference type="PANTHER" id="PTHR11070:SF63">
    <property type="entry name" value="DNA HELICASE IV"/>
    <property type="match status" value="1"/>
</dbReference>
<evidence type="ECO:0000256" key="3">
    <source>
        <dbReference type="ARBA" id="ARBA00022801"/>
    </source>
</evidence>
<evidence type="ECO:0000256" key="5">
    <source>
        <dbReference type="ARBA" id="ARBA00022840"/>
    </source>
</evidence>
<evidence type="ECO:0000256" key="4">
    <source>
        <dbReference type="ARBA" id="ARBA00022806"/>
    </source>
</evidence>
<evidence type="ECO:0000256" key="7">
    <source>
        <dbReference type="ARBA" id="ARBA00034617"/>
    </source>
</evidence>
<dbReference type="GO" id="GO:0005694">
    <property type="term" value="C:chromosome"/>
    <property type="evidence" value="ECO:0007669"/>
    <property type="project" value="InterPro"/>
</dbReference>
<dbReference type="SUPFAM" id="SSF52540">
    <property type="entry name" value="P-loop containing nucleoside triphosphate hydrolases"/>
    <property type="match status" value="1"/>
</dbReference>
<accession>A0A1G7IMC2</accession>
<dbReference type="RefSeq" id="WP_162842760.1">
    <property type="nucleotide sequence ID" value="NZ_FNAI01000013.1"/>
</dbReference>
<dbReference type="GO" id="GO:0005829">
    <property type="term" value="C:cytosol"/>
    <property type="evidence" value="ECO:0007669"/>
    <property type="project" value="TreeGrafter"/>
</dbReference>
<keyword evidence="5 10" id="KW-0067">ATP-binding</keyword>
<keyword evidence="13" id="KW-1185">Reference proteome</keyword>
<evidence type="ECO:0000256" key="6">
    <source>
        <dbReference type="ARBA" id="ARBA00023235"/>
    </source>
</evidence>
<dbReference type="SUPFAM" id="SSF57783">
    <property type="entry name" value="Zinc beta-ribbon"/>
    <property type="match status" value="1"/>
</dbReference>
<dbReference type="Pfam" id="PF01396">
    <property type="entry name" value="Zn_ribbon_Top1"/>
    <property type="match status" value="1"/>
</dbReference>
<proteinExistence type="inferred from homology"/>
<dbReference type="STRING" id="1391627.SAMN05216464_11382"/>
<dbReference type="Pfam" id="PF00580">
    <property type="entry name" value="UvrD-helicase"/>
    <property type="match status" value="1"/>
</dbReference>
<dbReference type="InterPro" id="IPR000212">
    <property type="entry name" value="DNA_helicase_UvrD/REP"/>
</dbReference>
<dbReference type="AlphaFoldDB" id="A0A1G7IMC2"/>
<keyword evidence="2 10" id="KW-0547">Nucleotide-binding</keyword>
<dbReference type="Pfam" id="PF13361">
    <property type="entry name" value="UvrD_C"/>
    <property type="match status" value="1"/>
</dbReference>
<evidence type="ECO:0000313" key="12">
    <source>
        <dbReference type="EMBL" id="SDF13718.1"/>
    </source>
</evidence>
<evidence type="ECO:0000259" key="11">
    <source>
        <dbReference type="PROSITE" id="PS51198"/>
    </source>
</evidence>
<dbReference type="Proteomes" id="UP000199072">
    <property type="component" value="Unassembled WGS sequence"/>
</dbReference>
<keyword evidence="3 10" id="KW-0378">Hydrolase</keyword>
<dbReference type="EMBL" id="FNAI01000013">
    <property type="protein sequence ID" value="SDF13718.1"/>
    <property type="molecule type" value="Genomic_DNA"/>
</dbReference>
<evidence type="ECO:0000256" key="2">
    <source>
        <dbReference type="ARBA" id="ARBA00022741"/>
    </source>
</evidence>
<dbReference type="GO" id="GO:0006265">
    <property type="term" value="P:DNA topological change"/>
    <property type="evidence" value="ECO:0007669"/>
    <property type="project" value="InterPro"/>
</dbReference>
<dbReference type="Gene3D" id="1.10.10.160">
    <property type="match status" value="1"/>
</dbReference>
<dbReference type="InterPro" id="IPR014016">
    <property type="entry name" value="UvrD-like_ATP-bd"/>
</dbReference>
<comment type="catalytic activity">
    <reaction evidence="9">
        <text>ATP + H2O = ADP + phosphate + H(+)</text>
        <dbReference type="Rhea" id="RHEA:13065"/>
        <dbReference type="ChEBI" id="CHEBI:15377"/>
        <dbReference type="ChEBI" id="CHEBI:15378"/>
        <dbReference type="ChEBI" id="CHEBI:30616"/>
        <dbReference type="ChEBI" id="CHEBI:43474"/>
        <dbReference type="ChEBI" id="CHEBI:456216"/>
        <dbReference type="EC" id="5.6.2.4"/>
    </reaction>
</comment>
<dbReference type="GO" id="GO:0043138">
    <property type="term" value="F:3'-5' DNA helicase activity"/>
    <property type="evidence" value="ECO:0007669"/>
    <property type="project" value="UniProtKB-EC"/>
</dbReference>
<dbReference type="PANTHER" id="PTHR11070">
    <property type="entry name" value="UVRD / RECB / PCRA DNA HELICASE FAMILY MEMBER"/>
    <property type="match status" value="1"/>
</dbReference>
<dbReference type="InterPro" id="IPR014017">
    <property type="entry name" value="DNA_helicase_UvrD-like_C"/>
</dbReference>
<comment type="caution">
    <text evidence="10">Lacks conserved residue(s) required for the propagation of feature annotation.</text>
</comment>
<dbReference type="GO" id="GO:0016887">
    <property type="term" value="F:ATP hydrolysis activity"/>
    <property type="evidence" value="ECO:0007669"/>
    <property type="project" value="RHEA"/>
</dbReference>
<evidence type="ECO:0000256" key="1">
    <source>
        <dbReference type="ARBA" id="ARBA00009922"/>
    </source>
</evidence>
<evidence type="ECO:0000256" key="8">
    <source>
        <dbReference type="ARBA" id="ARBA00034808"/>
    </source>
</evidence>
<protein>
    <recommendedName>
        <fullName evidence="8">DNA 3'-5' helicase</fullName>
        <ecNumber evidence="8">5.6.2.4</ecNumber>
    </recommendedName>
</protein>
<dbReference type="InterPro" id="IPR013498">
    <property type="entry name" value="Topo_IA_Znf"/>
</dbReference>
<gene>
    <name evidence="12" type="ORF">SAMN05216464_11382</name>
</gene>
<dbReference type="Gene3D" id="3.40.50.300">
    <property type="entry name" value="P-loop containing nucleotide triphosphate hydrolases"/>
    <property type="match status" value="2"/>
</dbReference>
<comment type="similarity">
    <text evidence="1">Belongs to the helicase family. UvrD subfamily.</text>
</comment>
<feature type="domain" description="UvrD-like helicase ATP-binding" evidence="11">
    <location>
        <begin position="1"/>
        <end position="203"/>
    </location>
</feature>
<dbReference type="GO" id="GO:0000725">
    <property type="term" value="P:recombinational repair"/>
    <property type="evidence" value="ECO:0007669"/>
    <property type="project" value="TreeGrafter"/>
</dbReference>
<sequence>MAKLIKTYSFENREGKLITNLKKTLTDHGIVFEQLSADGILNLVKKSAHYEDFVNLIHTFLGLMKSNGIKPENITSSLRDKRLNVFLAVFNPIYKRYERRLSDTSEIDYNDMINRATEHFNSGDFKKPYKYILVDEFQDMSLGRYALLKGLRAQNPDVKLYAVGDDWQSIFRFTGSDISIITEFEQHFGFTSQTAILKTFRFNDQILKVSSGFVQKNPVQIRKVLSANRIATTDSFAFVPLGATGDVNSWQNAKEQVIRSILDDIVRSQPDASVFLIGRYHHNVPFSFRSIKESYSSLKIEYFTAHRVKGMTCDYAILLDVDSGVLGFPSEIADDPLLNYLLNEGDKFENAEERRVFYVAITRARHKNYLLYNPLNPSKFLTELMEMNDIYQPVSEKCPECGGILVKRSGPYSEFYGCSNYPQCNGKMQIAVSKPVPA</sequence>
<evidence type="ECO:0000256" key="10">
    <source>
        <dbReference type="PROSITE-ProRule" id="PRU00560"/>
    </source>
</evidence>
<dbReference type="Gene3D" id="3.30.65.10">
    <property type="entry name" value="Bacterial Topoisomerase I, domain 1"/>
    <property type="match status" value="1"/>
</dbReference>
<dbReference type="GO" id="GO:0003916">
    <property type="term" value="F:DNA topoisomerase activity"/>
    <property type="evidence" value="ECO:0007669"/>
    <property type="project" value="InterPro"/>
</dbReference>